<dbReference type="Proteomes" id="UP000887566">
    <property type="component" value="Unplaced"/>
</dbReference>
<keyword evidence="5" id="KW-1185">Reference proteome</keyword>
<dbReference type="WBParaSite" id="PSAMB.scaffold6280size9821.g28210.t1">
    <property type="protein sequence ID" value="PSAMB.scaffold6280size9821.g28210.t1"/>
    <property type="gene ID" value="PSAMB.scaffold6280size9821.g28210"/>
</dbReference>
<dbReference type="InterPro" id="IPR001394">
    <property type="entry name" value="Peptidase_C19_UCH"/>
</dbReference>
<dbReference type="PANTHER" id="PTHR21646:SF14">
    <property type="entry name" value="FI05488P"/>
    <property type="match status" value="1"/>
</dbReference>
<dbReference type="InterPro" id="IPR028889">
    <property type="entry name" value="USP"/>
</dbReference>
<feature type="compositionally biased region" description="Basic and acidic residues" evidence="3">
    <location>
        <begin position="100"/>
        <end position="118"/>
    </location>
</feature>
<feature type="region of interest" description="Disordered" evidence="3">
    <location>
        <begin position="67"/>
        <end position="167"/>
    </location>
</feature>
<comment type="catalytic activity">
    <reaction evidence="1">
        <text>Thiol-dependent hydrolysis of ester, thioester, amide, peptide and isopeptide bonds formed by the C-terminal Gly of ubiquitin (a 76-residue protein attached to proteins as an intracellular targeting signal).</text>
        <dbReference type="EC" id="3.4.19.12"/>
    </reaction>
</comment>
<feature type="compositionally biased region" description="Polar residues" evidence="3">
    <location>
        <begin position="1010"/>
        <end position="1021"/>
    </location>
</feature>
<protein>
    <recommendedName>
        <fullName evidence="2">ubiquitinyl hydrolase 1</fullName>
        <ecNumber evidence="2">3.4.19.12</ecNumber>
    </recommendedName>
</protein>
<sequence>MPSQGRHAALAASASLAHQGYVPNGTSYRQGDHFDQQHQADNNFARNARHRKSALRSLRKWFKRSFKTSKSAPDGFNDDYNQKQGKQRSSTYTGAYPPRPWDRNERNNQSERNERSVRNEPSNYAHEQQQPPPLPRHQPLPPQNPHQSEQYPYPTEAPSSSTMPPVPTLIANVMQPEAPCNTDAAHYSPDEQDSGVETPSTSEKPLAQLRELPTPCLSGIKNLGNTCYINAVLQCLSSTDLLSEYLVTERFARDLEDQTYAQQKISRQFGTNGAATRSLANFLQRLWFNRYDESVSRDFKALLGQFSADYRTSSQQDAQEFLVWLLDKVHEDLNTATKRTYRQASGKMKGSEEDLAEDARVKHRKAHCSYVTDLFEGQFRSSVWCPECHNTKLNFDPYMCISLPVPQDTKKPLFVTMVFWNRRPRLLKLGLNADATAKLVDVKNCLKQAASVNPHEVVLCDLSESGFRCVFPDATDVIALGSADKMIYAIETPPVTSPSGALNDRMRPPGYESSQSSPDEIIVIFCNIIGNEVRSTRRGCPFSLRISREMSYEQLCRRMLAMSRPVLRKHVDINDVPLSSIRVRVADEYAAGVYLDGGVTMPLYTQNVDNALNYGNRAYAGPQTLRLVMEWDVSTQNLYLDEANEPVLDHQSCADLVEEMKAPAATLMQCFKEYTQTETLEEWRCDSCKHKQRRAEKSLKFRSLPEVLVIHLKRFKHQADGETIKLDPTVQFPIDSLDLSVFMYHSGTTPVPHRKANGFYQQNRPTTHQSGRNNSHNGWQGRKRPPSGNANGRQTDQYLPPGGALYVNTEQNQNLYDLFAVVNHKGESINSGHYTAFCRNPVDSQWRHFDDTIVEKVEPKKVISNNAYLLFYERRGTSRATTCRNSSESGFSDHWFYRLPARVAHKYLSQAQLNGGVSSATTPRPSRPDTPASTIDDSEATAFSRTEPARNPHSPTHRPFTPTGMKSARSNGDIRKPPVPLPRPSLANANANQPPPSINAQLLATLAPSWPSSNNNRTLLSPQRKEQHIKSCSAIETDL</sequence>
<dbReference type="Gene3D" id="3.90.70.10">
    <property type="entry name" value="Cysteine proteinases"/>
    <property type="match status" value="2"/>
</dbReference>
<evidence type="ECO:0000256" key="2">
    <source>
        <dbReference type="ARBA" id="ARBA00012759"/>
    </source>
</evidence>
<feature type="compositionally biased region" description="Polar residues" evidence="3">
    <location>
        <begin position="987"/>
        <end position="997"/>
    </location>
</feature>
<dbReference type="InterPro" id="IPR050185">
    <property type="entry name" value="Ub_carboxyl-term_hydrolase"/>
</dbReference>
<organism evidence="5 6">
    <name type="scientific">Plectus sambesii</name>
    <dbReference type="NCBI Taxonomy" id="2011161"/>
    <lineage>
        <taxon>Eukaryota</taxon>
        <taxon>Metazoa</taxon>
        <taxon>Ecdysozoa</taxon>
        <taxon>Nematoda</taxon>
        <taxon>Chromadorea</taxon>
        <taxon>Plectida</taxon>
        <taxon>Plectina</taxon>
        <taxon>Plectoidea</taxon>
        <taxon>Plectidae</taxon>
        <taxon>Plectus</taxon>
    </lineage>
</organism>
<dbReference type="AlphaFoldDB" id="A0A914X340"/>
<dbReference type="PANTHER" id="PTHR21646">
    <property type="entry name" value="UBIQUITIN CARBOXYL-TERMINAL HYDROLASE"/>
    <property type="match status" value="1"/>
</dbReference>
<evidence type="ECO:0000256" key="3">
    <source>
        <dbReference type="SAM" id="MobiDB-lite"/>
    </source>
</evidence>
<feature type="region of interest" description="Disordered" evidence="3">
    <location>
        <begin position="1009"/>
        <end position="1039"/>
    </location>
</feature>
<dbReference type="EC" id="3.4.19.12" evidence="2"/>
<reference evidence="6" key="1">
    <citation type="submission" date="2022-11" db="UniProtKB">
        <authorList>
            <consortium name="WormBaseParasite"/>
        </authorList>
    </citation>
    <scope>IDENTIFICATION</scope>
</reference>
<evidence type="ECO:0000313" key="5">
    <source>
        <dbReference type="Proteomes" id="UP000887566"/>
    </source>
</evidence>
<dbReference type="PROSITE" id="PS50235">
    <property type="entry name" value="USP_3"/>
    <property type="match status" value="1"/>
</dbReference>
<feature type="region of interest" description="Disordered" evidence="3">
    <location>
        <begin position="20"/>
        <end position="52"/>
    </location>
</feature>
<feature type="domain" description="USP" evidence="4">
    <location>
        <begin position="218"/>
        <end position="875"/>
    </location>
</feature>
<feature type="region of interest" description="Disordered" evidence="3">
    <location>
        <begin position="914"/>
        <end position="997"/>
    </location>
</feature>
<proteinExistence type="predicted"/>
<feature type="region of interest" description="Disordered" evidence="3">
    <location>
        <begin position="756"/>
        <end position="798"/>
    </location>
</feature>
<dbReference type="GO" id="GO:0004843">
    <property type="term" value="F:cysteine-type deubiquitinase activity"/>
    <property type="evidence" value="ECO:0007669"/>
    <property type="project" value="UniProtKB-EC"/>
</dbReference>
<dbReference type="InterPro" id="IPR018200">
    <property type="entry name" value="USP_CS"/>
</dbReference>
<feature type="compositionally biased region" description="Polar residues" evidence="3">
    <location>
        <begin position="914"/>
        <end position="924"/>
    </location>
</feature>
<dbReference type="SUPFAM" id="SSF54001">
    <property type="entry name" value="Cysteine proteinases"/>
    <property type="match status" value="1"/>
</dbReference>
<feature type="region of interest" description="Disordered" evidence="3">
    <location>
        <begin position="179"/>
        <end position="203"/>
    </location>
</feature>
<dbReference type="PROSITE" id="PS00973">
    <property type="entry name" value="USP_2"/>
    <property type="match status" value="1"/>
</dbReference>
<feature type="compositionally biased region" description="Polar residues" evidence="3">
    <location>
        <begin position="82"/>
        <end position="93"/>
    </location>
</feature>
<feature type="compositionally biased region" description="Pro residues" evidence="3">
    <location>
        <begin position="130"/>
        <end position="144"/>
    </location>
</feature>
<accession>A0A914X340</accession>
<dbReference type="GO" id="GO:0016579">
    <property type="term" value="P:protein deubiquitination"/>
    <property type="evidence" value="ECO:0007669"/>
    <property type="project" value="InterPro"/>
</dbReference>
<feature type="compositionally biased region" description="Polar residues" evidence="3">
    <location>
        <begin position="788"/>
        <end position="797"/>
    </location>
</feature>
<evidence type="ECO:0000256" key="1">
    <source>
        <dbReference type="ARBA" id="ARBA00000707"/>
    </source>
</evidence>
<name>A0A914X340_9BILA</name>
<dbReference type="Pfam" id="PF00443">
    <property type="entry name" value="UCH"/>
    <property type="match status" value="1"/>
</dbReference>
<feature type="compositionally biased region" description="Polar residues" evidence="3">
    <location>
        <begin position="759"/>
        <end position="778"/>
    </location>
</feature>
<evidence type="ECO:0000259" key="4">
    <source>
        <dbReference type="PROSITE" id="PS50235"/>
    </source>
</evidence>
<dbReference type="InterPro" id="IPR038765">
    <property type="entry name" value="Papain-like_cys_pep_sf"/>
</dbReference>
<evidence type="ECO:0000313" key="6">
    <source>
        <dbReference type="WBParaSite" id="PSAMB.scaffold6280size9821.g28210.t1"/>
    </source>
</evidence>
<dbReference type="PROSITE" id="PS00972">
    <property type="entry name" value="USP_1"/>
    <property type="match status" value="1"/>
</dbReference>